<accession>A0A812J309</accession>
<dbReference type="PROSITE" id="PS50004">
    <property type="entry name" value="C2"/>
    <property type="match status" value="1"/>
</dbReference>
<dbReference type="SUPFAM" id="SSF49562">
    <property type="entry name" value="C2 domain (Calcium/lipid-binding domain, CaLB)"/>
    <property type="match status" value="1"/>
</dbReference>
<dbReference type="InterPro" id="IPR014954">
    <property type="entry name" value="DUF1825"/>
</dbReference>
<keyword evidence="3" id="KW-1185">Reference proteome</keyword>
<evidence type="ECO:0000313" key="2">
    <source>
        <dbReference type="EMBL" id="CAE7190862.1"/>
    </source>
</evidence>
<feature type="domain" description="C2" evidence="1">
    <location>
        <begin position="27"/>
        <end position="165"/>
    </location>
</feature>
<dbReference type="Pfam" id="PF00168">
    <property type="entry name" value="C2"/>
    <property type="match status" value="2"/>
</dbReference>
<dbReference type="AlphaFoldDB" id="A0A812J309"/>
<dbReference type="Proteomes" id="UP000601435">
    <property type="component" value="Unassembled WGS sequence"/>
</dbReference>
<dbReference type="InterPro" id="IPR000008">
    <property type="entry name" value="C2_dom"/>
</dbReference>
<comment type="caution">
    <text evidence="2">The sequence shown here is derived from an EMBL/GenBank/DDBJ whole genome shotgun (WGS) entry which is preliminary data.</text>
</comment>
<dbReference type="InterPro" id="IPR035892">
    <property type="entry name" value="C2_domain_sf"/>
</dbReference>
<dbReference type="CDD" id="cd00030">
    <property type="entry name" value="C2"/>
    <property type="match status" value="1"/>
</dbReference>
<dbReference type="Pfam" id="PF08855">
    <property type="entry name" value="DUF1825"/>
    <property type="match status" value="1"/>
</dbReference>
<sequence>VVQQLTDSPSKELIPSARKLYSPLGQGPYQELVDAELFIGFFEGEEGVVGISVKSVHGLTVGFTNPTFVRATLRQSCAGAVQSLPAKVRDVTEVRSQTVNPHWGEILEFEIPVFVGDRHVSHSPDYRLHFQLFGKERMNSDKLLAELFIPLADAIRADGQKAQSFELKPTEQLLRGKKAKRSSAASDTDKPTLCLAFQAIVPCPKQIQCTVERLDNVKYAGTVDKNLQVRMCFVEGDAMLSHTTVRTSVKQQTVKPVWKQRCVFDMPAQLLRSDFEPRPPSVRKGWVHDTRSLVPCPVSAMVASRSPSRSPTKTPRTPRVQRISDEALCLQMQQFLDNWHYVVMKSSLGKTMDRLKASAADSPCHFCPDPAKQTLWLRSSLFEELSTSQSIGQMRHDTLFQTVATHAARSLKAIFANIVKIRHPEREYIGSKPAMRHRAVLVLVLWVCLDRTAILQCPETDGQKIGTARVRFANFANLDDGGLSLMLRRSISGLAATAMTLPIGPLCPFRSEFWSAEAVNNYAAEMPIKQRRLTELMSKLQQGTPLTPEEQSEMCRDMRETNDMWLATNFRLRRADDFQALELFALTEVRMQKGGLSMDAVEALMKWQPEQMAAMLQGRPPPPLPSGLSPAAIQQMTQSLPSVMSATSSDAGPTSPPFTANAKALESTVVQDELEALTRDHEGLIRFGGKYRDFDPLGKQAYLDQVALIQDRWRVFIGRFQLMGELNPDYVAECERYLQSVGMTIDQFHEHLQATHDKMRADAEDEGLKR</sequence>
<gene>
    <name evidence="2" type="ORF">SNEC2469_LOCUS1142</name>
</gene>
<feature type="non-terminal residue" evidence="2">
    <location>
        <position position="1"/>
    </location>
</feature>
<organism evidence="2 3">
    <name type="scientific">Symbiodinium necroappetens</name>
    <dbReference type="NCBI Taxonomy" id="1628268"/>
    <lineage>
        <taxon>Eukaryota</taxon>
        <taxon>Sar</taxon>
        <taxon>Alveolata</taxon>
        <taxon>Dinophyceae</taxon>
        <taxon>Suessiales</taxon>
        <taxon>Symbiodiniaceae</taxon>
        <taxon>Symbiodinium</taxon>
    </lineage>
</organism>
<proteinExistence type="predicted"/>
<dbReference type="EMBL" id="CAJNJA010005465">
    <property type="protein sequence ID" value="CAE7190862.1"/>
    <property type="molecule type" value="Genomic_DNA"/>
</dbReference>
<dbReference type="SMART" id="SM00239">
    <property type="entry name" value="C2"/>
    <property type="match status" value="1"/>
</dbReference>
<evidence type="ECO:0000313" key="3">
    <source>
        <dbReference type="Proteomes" id="UP000601435"/>
    </source>
</evidence>
<reference evidence="2" key="1">
    <citation type="submission" date="2021-02" db="EMBL/GenBank/DDBJ databases">
        <authorList>
            <person name="Dougan E. K."/>
            <person name="Rhodes N."/>
            <person name="Thang M."/>
            <person name="Chan C."/>
        </authorList>
    </citation>
    <scope>NUCLEOTIDE SEQUENCE</scope>
</reference>
<evidence type="ECO:0000259" key="1">
    <source>
        <dbReference type="PROSITE" id="PS50004"/>
    </source>
</evidence>
<name>A0A812J309_9DINO</name>
<dbReference type="Gene3D" id="2.60.40.150">
    <property type="entry name" value="C2 domain"/>
    <property type="match status" value="1"/>
</dbReference>
<dbReference type="OrthoDB" id="10263385at2759"/>
<protein>
    <recommendedName>
        <fullName evidence="1">C2 domain-containing protein</fullName>
    </recommendedName>
</protein>